<protein>
    <submittedName>
        <fullName evidence="1">Uncharacterized protein</fullName>
    </submittedName>
</protein>
<reference evidence="1" key="1">
    <citation type="submission" date="2021-09" db="EMBL/GenBank/DDBJ databases">
        <authorList>
            <consortium name="AG Swart"/>
            <person name="Singh M."/>
            <person name="Singh A."/>
            <person name="Seah K."/>
            <person name="Emmerich C."/>
        </authorList>
    </citation>
    <scope>NUCLEOTIDE SEQUENCE</scope>
    <source>
        <strain evidence="1">ATCC30299</strain>
    </source>
</reference>
<sequence length="233" mass="27546">MGCVCSSRDDDSKKNIEEKFIKAAEEMLEIGKLKVDWYDKGISRFAIDEKLSEKNFRHAYESLNLSTEFLNDETSPLFRFYENFKLMKGYEIRKLACLGIWLGIDDWKKKVYCLFKNYDRDCSNRLDSLEIRCMLDDMIKITIAIIEFTQFVYPQKSIMLQKYLRKIKRSREMLKKYLILLIFRGGTIHEINLIDFLECFGDSTVKKMISDQGFRELLIECSELQTKADFIGS</sequence>
<comment type="caution">
    <text evidence="1">The sequence shown here is derived from an EMBL/GenBank/DDBJ whole genome shotgun (WGS) entry which is preliminary data.</text>
</comment>
<keyword evidence="2" id="KW-1185">Reference proteome</keyword>
<evidence type="ECO:0000313" key="1">
    <source>
        <dbReference type="EMBL" id="CAG9321881.1"/>
    </source>
</evidence>
<dbReference type="InterPro" id="IPR018247">
    <property type="entry name" value="EF_Hand_1_Ca_BS"/>
</dbReference>
<dbReference type="AlphaFoldDB" id="A0AAU9J934"/>
<organism evidence="1 2">
    <name type="scientific">Blepharisma stoltei</name>
    <dbReference type="NCBI Taxonomy" id="1481888"/>
    <lineage>
        <taxon>Eukaryota</taxon>
        <taxon>Sar</taxon>
        <taxon>Alveolata</taxon>
        <taxon>Ciliophora</taxon>
        <taxon>Postciliodesmatophora</taxon>
        <taxon>Heterotrichea</taxon>
        <taxon>Heterotrichida</taxon>
        <taxon>Blepharismidae</taxon>
        <taxon>Blepharisma</taxon>
    </lineage>
</organism>
<proteinExistence type="predicted"/>
<dbReference type="EMBL" id="CAJZBQ010000029">
    <property type="protein sequence ID" value="CAG9321881.1"/>
    <property type="molecule type" value="Genomic_DNA"/>
</dbReference>
<evidence type="ECO:0000313" key="2">
    <source>
        <dbReference type="Proteomes" id="UP001162131"/>
    </source>
</evidence>
<accession>A0AAU9J934</accession>
<dbReference type="PROSITE" id="PS00018">
    <property type="entry name" value="EF_HAND_1"/>
    <property type="match status" value="1"/>
</dbReference>
<gene>
    <name evidence="1" type="ORF">BSTOLATCC_MIC29786</name>
</gene>
<dbReference type="Proteomes" id="UP001162131">
    <property type="component" value="Unassembled WGS sequence"/>
</dbReference>
<name>A0AAU9J934_9CILI</name>